<sequence length="457" mass="54308">MFLILFKRVIGADDFQIELEKPLKFTVANQSLNEFAQKYKTTGKIIKIKYRILDAVNGDTLFNSNITINQEFDNLYSEIKNNASAPKSVVDFIYKIENGEILEKEIFSIEEKDREQKGELEKLEIEKRSILQNIKAQEKESQLREEEFQKTMDALHQEMIDIEQKLALKEKEEKAKEKERLERLSELENKKKKAEEIAEQKREEDKRKKEQHEARLKELEEAANEATYQLELIRRELKKKEAERQAELTELEEKRKEAERQAQLLKVEDSKNEILYKTKKIDLQKKRDVEANIISEVNVSPELPNLEGSATLDKRKLHLENVTSGMIRFAKLIRNHINSNLEAKRERQNIKLQIEKAKIDFIAELQKDKLEQEKMLNKERIKREKEKAALARKEKRFRKEMQQYKFHNKKLSVFKRLIILCLIIIASKYMYDSYSPFTELVNHIWSVIVDSKSKYFN</sequence>
<comment type="caution">
    <text evidence="3">The sequence shown here is derived from an EMBL/GenBank/DDBJ whole genome shotgun (WGS) entry which is preliminary data.</text>
</comment>
<proteinExistence type="predicted"/>
<evidence type="ECO:0000256" key="1">
    <source>
        <dbReference type="SAM" id="Coils"/>
    </source>
</evidence>
<reference evidence="3 4" key="1">
    <citation type="submission" date="2017-11" db="EMBL/GenBank/DDBJ databases">
        <title>Bacillus camelliae sp. nov., isolated from pu'er tea.</title>
        <authorList>
            <person name="Niu L."/>
        </authorList>
    </citation>
    <scope>NUCLEOTIDE SEQUENCE [LARGE SCALE GENOMIC DNA]</scope>
    <source>
        <strain evidence="3 4">7578-1</strain>
    </source>
</reference>
<accession>A0A2N3LEG9</accession>
<evidence type="ECO:0000256" key="2">
    <source>
        <dbReference type="SAM" id="MobiDB-lite"/>
    </source>
</evidence>
<dbReference type="EMBL" id="PIQO01000023">
    <property type="protein sequence ID" value="PKR83042.1"/>
    <property type="molecule type" value="Genomic_DNA"/>
</dbReference>
<evidence type="ECO:0000313" key="3">
    <source>
        <dbReference type="EMBL" id="PKR83042.1"/>
    </source>
</evidence>
<evidence type="ECO:0000313" key="4">
    <source>
        <dbReference type="Proteomes" id="UP000233440"/>
    </source>
</evidence>
<dbReference type="Proteomes" id="UP000233440">
    <property type="component" value="Unassembled WGS sequence"/>
</dbReference>
<feature type="region of interest" description="Disordered" evidence="2">
    <location>
        <begin position="192"/>
        <end position="213"/>
    </location>
</feature>
<gene>
    <name evidence="3" type="ORF">CWO92_21125</name>
</gene>
<name>A0A2N3LEG9_9BACI</name>
<feature type="coiled-coil region" evidence="1">
    <location>
        <begin position="338"/>
        <end position="396"/>
    </location>
</feature>
<organism evidence="3 4">
    <name type="scientific">Heyndrickxia camelliae</name>
    <dbReference type="NCBI Taxonomy" id="1707093"/>
    <lineage>
        <taxon>Bacteria</taxon>
        <taxon>Bacillati</taxon>
        <taxon>Bacillota</taxon>
        <taxon>Bacilli</taxon>
        <taxon>Bacillales</taxon>
        <taxon>Bacillaceae</taxon>
        <taxon>Heyndrickxia</taxon>
    </lineage>
</organism>
<keyword evidence="1" id="KW-0175">Coiled coil</keyword>
<dbReference type="AlphaFoldDB" id="A0A2N3LEG9"/>
<protein>
    <submittedName>
        <fullName evidence="3">Uncharacterized protein</fullName>
    </submittedName>
</protein>
<keyword evidence="4" id="KW-1185">Reference proteome</keyword>
<dbReference type="RefSeq" id="WP_101356187.1">
    <property type="nucleotide sequence ID" value="NZ_PIQO01000023.1"/>
</dbReference>